<comment type="subcellular location">
    <subcellularLocation>
        <location evidence="1">Membrane</location>
        <topology evidence="1">Multi-pass membrane protein</topology>
    </subcellularLocation>
</comment>
<organism evidence="5 6">
    <name type="scientific">Candidatus Magasanikbacteria bacterium RIFCSPLOWO2_02_FULL_44_11</name>
    <dbReference type="NCBI Taxonomy" id="1798689"/>
    <lineage>
        <taxon>Bacteria</taxon>
        <taxon>Candidatus Magasanikiibacteriota</taxon>
    </lineage>
</organism>
<dbReference type="Proteomes" id="UP000178726">
    <property type="component" value="Unassembled WGS sequence"/>
</dbReference>
<protein>
    <recommendedName>
        <fullName evidence="4">Membrane insertase YidC/Oxa/ALB C-terminal domain-containing protein</fullName>
    </recommendedName>
</protein>
<comment type="caution">
    <text evidence="5">The sequence shown here is derived from an EMBL/GenBank/DDBJ whole genome shotgun (WGS) entry which is preliminary data.</text>
</comment>
<evidence type="ECO:0000256" key="1">
    <source>
        <dbReference type="RuleBase" id="RU003945"/>
    </source>
</evidence>
<evidence type="ECO:0000313" key="5">
    <source>
        <dbReference type="EMBL" id="OGH80326.1"/>
    </source>
</evidence>
<feature type="transmembrane region" description="Helical" evidence="3">
    <location>
        <begin position="95"/>
        <end position="116"/>
    </location>
</feature>
<feature type="transmembrane region" description="Helical" evidence="3">
    <location>
        <begin position="155"/>
        <end position="171"/>
    </location>
</feature>
<feature type="transmembrane region" description="Helical" evidence="3">
    <location>
        <begin position="33"/>
        <end position="51"/>
    </location>
</feature>
<dbReference type="EMBL" id="MFQK01000056">
    <property type="protein sequence ID" value="OGH80326.1"/>
    <property type="molecule type" value="Genomic_DNA"/>
</dbReference>
<dbReference type="Pfam" id="PF02096">
    <property type="entry name" value="60KD_IMP"/>
    <property type="match status" value="1"/>
</dbReference>
<feature type="domain" description="Membrane insertase YidC/Oxa/ALB C-terminal" evidence="4">
    <location>
        <begin position="30"/>
        <end position="215"/>
    </location>
</feature>
<evidence type="ECO:0000256" key="3">
    <source>
        <dbReference type="SAM" id="Phobius"/>
    </source>
</evidence>
<reference evidence="5 6" key="1">
    <citation type="journal article" date="2016" name="Nat. Commun.">
        <title>Thousands of microbial genomes shed light on interconnected biogeochemical processes in an aquifer system.</title>
        <authorList>
            <person name="Anantharaman K."/>
            <person name="Brown C.T."/>
            <person name="Hug L.A."/>
            <person name="Sharon I."/>
            <person name="Castelle C.J."/>
            <person name="Probst A.J."/>
            <person name="Thomas B.C."/>
            <person name="Singh A."/>
            <person name="Wilkins M.J."/>
            <person name="Karaoz U."/>
            <person name="Brodie E.L."/>
            <person name="Williams K.H."/>
            <person name="Hubbard S.S."/>
            <person name="Banfield J.F."/>
        </authorList>
    </citation>
    <scope>NUCLEOTIDE SEQUENCE [LARGE SCALE GENOMIC DNA]</scope>
</reference>
<name>A0A1F6N8N8_9BACT</name>
<sequence length="242" mass="28155">MLQAIWFSLLFQPLFNALVWIYSNLAEQNMGWAVVWLTIFLRIFLLPLTIISEYNAHRKEKAIEEAKKAVEAYKNDRVAQKEVIRKIIKRYRVSPWAKVLLLGIQALVLVLLYQVFINGISGEKMIRIIYPWVDFPGRINNIFYGTDIGLTHNELWAGAAAVYMLVSIFIENKSKKTWEKSEAYYLVLFPLFTFLILWYLPMVKSLFILTTMVFSDLISLARHFFFKKKIAGVAPATVPVKH</sequence>
<keyword evidence="2" id="KW-0175">Coiled coil</keyword>
<dbReference type="InterPro" id="IPR028055">
    <property type="entry name" value="YidC/Oxa/ALB_C"/>
</dbReference>
<gene>
    <name evidence="5" type="ORF">A3I29_04800</name>
</gene>
<dbReference type="STRING" id="1798689.A3I29_04800"/>
<keyword evidence="3" id="KW-0472">Membrane</keyword>
<feature type="coiled-coil region" evidence="2">
    <location>
        <begin position="56"/>
        <end position="83"/>
    </location>
</feature>
<proteinExistence type="inferred from homology"/>
<feature type="transmembrane region" description="Helical" evidence="3">
    <location>
        <begin position="183"/>
        <end position="200"/>
    </location>
</feature>
<evidence type="ECO:0000313" key="6">
    <source>
        <dbReference type="Proteomes" id="UP000178726"/>
    </source>
</evidence>
<dbReference type="AlphaFoldDB" id="A0A1F6N8N8"/>
<accession>A0A1F6N8N8</accession>
<feature type="transmembrane region" description="Helical" evidence="3">
    <location>
        <begin position="206"/>
        <end position="225"/>
    </location>
</feature>
<evidence type="ECO:0000259" key="4">
    <source>
        <dbReference type="Pfam" id="PF02096"/>
    </source>
</evidence>
<evidence type="ECO:0000256" key="2">
    <source>
        <dbReference type="SAM" id="Coils"/>
    </source>
</evidence>
<dbReference type="GO" id="GO:0016020">
    <property type="term" value="C:membrane"/>
    <property type="evidence" value="ECO:0007669"/>
    <property type="project" value="UniProtKB-SubCell"/>
</dbReference>
<keyword evidence="3" id="KW-1133">Transmembrane helix</keyword>
<keyword evidence="1 3" id="KW-0812">Transmembrane</keyword>
<comment type="similarity">
    <text evidence="1">Belongs to the OXA1/ALB3/YidC family.</text>
</comment>